<evidence type="ECO:0000313" key="2">
    <source>
        <dbReference type="EMBL" id="AKL96097.1"/>
    </source>
</evidence>
<gene>
    <name evidence="2" type="ORF">CACET_c26520</name>
</gene>
<name>A0A0G3WDV9_9CLOT</name>
<dbReference type="PATRIC" id="fig|84022.6.peg.2682"/>
<dbReference type="Proteomes" id="UP000035704">
    <property type="component" value="Chromosome"/>
</dbReference>
<dbReference type="GO" id="GO:0003677">
    <property type="term" value="F:DNA binding"/>
    <property type="evidence" value="ECO:0007669"/>
    <property type="project" value="InterPro"/>
</dbReference>
<protein>
    <submittedName>
        <fullName evidence="2">DNA recombinase</fullName>
    </submittedName>
</protein>
<dbReference type="PROSITE" id="PS51737">
    <property type="entry name" value="RECOMBINASE_DNA_BIND"/>
    <property type="match status" value="1"/>
</dbReference>
<organism evidence="2 3">
    <name type="scientific">Clostridium aceticum</name>
    <dbReference type="NCBI Taxonomy" id="84022"/>
    <lineage>
        <taxon>Bacteria</taxon>
        <taxon>Bacillati</taxon>
        <taxon>Bacillota</taxon>
        <taxon>Clostridia</taxon>
        <taxon>Eubacteriales</taxon>
        <taxon>Clostridiaceae</taxon>
        <taxon>Clostridium</taxon>
    </lineage>
</organism>
<dbReference type="GO" id="GO:0000150">
    <property type="term" value="F:DNA strand exchange activity"/>
    <property type="evidence" value="ECO:0007669"/>
    <property type="project" value="InterPro"/>
</dbReference>
<dbReference type="PANTHER" id="PTHR30461">
    <property type="entry name" value="DNA-INVERTASE FROM LAMBDOID PROPHAGE"/>
    <property type="match status" value="1"/>
</dbReference>
<sequence length="200" mass="23034">MDSKGEIILTIMASLAQQESQSLSQNVKLGIQYRYQQGEVQVNHNRFLGYTKDEDKRLVIDPEGAEIVKRIYREYLEGASLLHIARGLEADGTLTAAGKEKWRPETLKKILQNEKYIGDALLQKTYTVDFLSKKRVKNNGIVPQYYVENSHEPIISRDLFMQIQEGLVRRTNIRNGKNGKRRVCSSKYVLPSIVYCRQQL</sequence>
<dbReference type="KEGG" id="cace:CACET_c26520"/>
<evidence type="ECO:0000259" key="1">
    <source>
        <dbReference type="PROSITE" id="PS51737"/>
    </source>
</evidence>
<dbReference type="InterPro" id="IPR050639">
    <property type="entry name" value="SSR_resolvase"/>
</dbReference>
<dbReference type="PANTHER" id="PTHR30461:SF23">
    <property type="entry name" value="DNA RECOMBINASE-RELATED"/>
    <property type="match status" value="1"/>
</dbReference>
<dbReference type="STRING" id="84022.CACET_c26520"/>
<proteinExistence type="predicted"/>
<evidence type="ECO:0000313" key="3">
    <source>
        <dbReference type="Proteomes" id="UP000035704"/>
    </source>
</evidence>
<dbReference type="Gene3D" id="3.90.1750.20">
    <property type="entry name" value="Putative Large Serine Recombinase, Chain B, Domain 2"/>
    <property type="match status" value="1"/>
</dbReference>
<dbReference type="InterPro" id="IPR011109">
    <property type="entry name" value="DNA_bind_recombinase_dom"/>
</dbReference>
<accession>A0A0G3WDV9</accession>
<feature type="domain" description="Recombinase" evidence="1">
    <location>
        <begin position="47"/>
        <end position="173"/>
    </location>
</feature>
<dbReference type="EMBL" id="CP009687">
    <property type="protein sequence ID" value="AKL96097.1"/>
    <property type="molecule type" value="Genomic_DNA"/>
</dbReference>
<keyword evidence="3" id="KW-1185">Reference proteome</keyword>
<dbReference type="InterPro" id="IPR038109">
    <property type="entry name" value="DNA_bind_recomb_sf"/>
</dbReference>
<reference evidence="2 3" key="1">
    <citation type="submission" date="2014-10" db="EMBL/GenBank/DDBJ databases">
        <title>Genome sequence of Clostridium aceticum DSM 1496.</title>
        <authorList>
            <person name="Poehlein A."/>
            <person name="Schiel-Bengelsdorf B."/>
            <person name="Gottschalk G."/>
            <person name="Duerre P."/>
            <person name="Daniel R."/>
        </authorList>
    </citation>
    <scope>NUCLEOTIDE SEQUENCE [LARGE SCALE GENOMIC DNA]</scope>
    <source>
        <strain evidence="2 3">DSM 1496</strain>
    </source>
</reference>
<dbReference type="Pfam" id="PF07508">
    <property type="entry name" value="Recombinase"/>
    <property type="match status" value="1"/>
</dbReference>
<dbReference type="AlphaFoldDB" id="A0A0G3WDV9"/>